<dbReference type="EMBL" id="HE577327">
    <property type="protein sequence ID" value="CCC96763.1"/>
    <property type="molecule type" value="Genomic_DNA"/>
</dbReference>
<feature type="region of interest" description="Disordered" evidence="1">
    <location>
        <begin position="134"/>
        <end position="181"/>
    </location>
</feature>
<feature type="compositionally biased region" description="Basic residues" evidence="1">
    <location>
        <begin position="309"/>
        <end position="319"/>
    </location>
</feature>
<protein>
    <recommendedName>
        <fullName evidence="4">FAD/NAD(P)-binding domain-containing protein</fullName>
    </recommendedName>
</protein>
<evidence type="ECO:0000313" key="3">
    <source>
        <dbReference type="Proteomes" id="UP000007319"/>
    </source>
</evidence>
<keyword evidence="3" id="KW-1185">Reference proteome</keyword>
<feature type="compositionally biased region" description="Gly residues" evidence="1">
    <location>
        <begin position="168"/>
        <end position="177"/>
    </location>
</feature>
<dbReference type="Proteomes" id="UP000007319">
    <property type="component" value="Chromosome"/>
</dbReference>
<evidence type="ECO:0000313" key="2">
    <source>
        <dbReference type="EMBL" id="CCC96763.1"/>
    </source>
</evidence>
<evidence type="ECO:0000256" key="1">
    <source>
        <dbReference type="SAM" id="MobiDB-lite"/>
    </source>
</evidence>
<accession>A0A9P1JNK4</accession>
<feature type="region of interest" description="Disordered" evidence="1">
    <location>
        <begin position="193"/>
        <end position="331"/>
    </location>
</feature>
<name>A0A9P1JNK4_9PROT</name>
<sequence length="331" mass="34817">MEIDETGAARAIHLAINPVGPDGVVAPAAMDARLPARTILVAAGTQPNTVLAREEPEWVELDGRCFRAIDEDGNPVTPERTSKPAQAHVLMARAPDGRFLSFFGDLHPSFAGNVVKAMGGAKRGYPVVSRALVPPGAHRDHAGGAGAAPERRPAAPGAQRHPPDPDHCGGGGEGPGRGAPFRTRTVLPAAEFRNAGATDRPDHAGHGRAGPDRRLGGQGCRAALPDRPGDGRLVRPLRPAEAGRPGGGDGADRRPHRAPGGRDGGAGRRRAGQRRALLHRAGLPGARQPDCLFRRLQADGGPLQDRTDRGRRRPRRLVLRRGAGFHADAPR</sequence>
<feature type="compositionally biased region" description="Basic residues" evidence="1">
    <location>
        <begin position="267"/>
        <end position="278"/>
    </location>
</feature>
<dbReference type="KEGG" id="abs:AZOBR_20010"/>
<feature type="compositionally biased region" description="Basic and acidic residues" evidence="1">
    <location>
        <begin position="199"/>
        <end position="215"/>
    </location>
</feature>
<proteinExistence type="predicted"/>
<gene>
    <name evidence="2" type="ORF">AZOBR_20010</name>
</gene>
<dbReference type="AlphaFoldDB" id="A0A9P1JNK4"/>
<organism evidence="2 3">
    <name type="scientific">Azospirillum baldaniorum</name>
    <dbReference type="NCBI Taxonomy" id="1064539"/>
    <lineage>
        <taxon>Bacteria</taxon>
        <taxon>Pseudomonadati</taxon>
        <taxon>Pseudomonadota</taxon>
        <taxon>Alphaproteobacteria</taxon>
        <taxon>Rhodospirillales</taxon>
        <taxon>Azospirillaceae</taxon>
        <taxon>Azospirillum</taxon>
    </lineage>
</organism>
<evidence type="ECO:0008006" key="4">
    <source>
        <dbReference type="Google" id="ProtNLM"/>
    </source>
</evidence>
<reference evidence="2 3" key="1">
    <citation type="journal article" date="2011" name="PLoS Genet.">
        <title>Azospirillum genomes reveal transition of bacteria from aquatic to terrestrial environments.</title>
        <authorList>
            <person name="Wisniewski-Dye F."/>
            <person name="Borziak K."/>
            <person name="Khalsa-Moyers G."/>
            <person name="Alexandre G."/>
            <person name="Sukharnikov L.O."/>
            <person name="Wuichet K."/>
            <person name="Hurst G.B."/>
            <person name="McDonald W.H."/>
            <person name="Robertson J.S."/>
            <person name="Barbe V."/>
            <person name="Calteau A."/>
            <person name="Rouy Z."/>
            <person name="Mangenot S."/>
            <person name="Prigent-Combaret C."/>
            <person name="Normand P."/>
            <person name="Boyer M."/>
            <person name="Siguier P."/>
            <person name="Dessaux Y."/>
            <person name="Elmerich C."/>
            <person name="Condemine G."/>
            <person name="Krishnen G."/>
            <person name="Kennedy I."/>
            <person name="Paterson A.H."/>
            <person name="Gonzalez V."/>
            <person name="Mavingui P."/>
            <person name="Zhulin I.B."/>
        </authorList>
    </citation>
    <scope>NUCLEOTIDE SEQUENCE [LARGE SCALE GENOMIC DNA]</scope>
    <source>
        <strain evidence="2 3">Sp245</strain>
    </source>
</reference>